<dbReference type="Proteomes" id="UP000051862">
    <property type="component" value="Unassembled WGS sequence"/>
</dbReference>
<dbReference type="AlphaFoldDB" id="A0A0Q2S4G4"/>
<dbReference type="Proteomes" id="UP000182125">
    <property type="component" value="Unassembled WGS sequence"/>
</dbReference>
<accession>A0A0Q2S4G4</accession>
<sequence length="59" mass="6603">MQANVNLDVLLEKMMAELEKAKKFRALKPDNVIENCIDSARKAAEERDSGNVLAGKTKR</sequence>
<dbReference type="EMBL" id="LIXN01000009">
    <property type="protein sequence ID" value="KQH82347.1"/>
    <property type="molecule type" value="Genomic_DNA"/>
</dbReference>
<evidence type="ECO:0000313" key="3">
    <source>
        <dbReference type="EMBL" id="SEV83880.1"/>
    </source>
</evidence>
<dbReference type="KEGG" id="ttd:A3L14_08285"/>
<dbReference type="STRING" id="277988.SAMN05216170_0288"/>
<evidence type="ECO:0000313" key="4">
    <source>
        <dbReference type="Proteomes" id="UP000051862"/>
    </source>
</evidence>
<name>A0A0Q2S4G4_9EURY</name>
<dbReference type="Proteomes" id="UP000250136">
    <property type="component" value="Chromosome"/>
</dbReference>
<evidence type="ECO:0000313" key="1">
    <source>
        <dbReference type="EMBL" id="ASJ12883.1"/>
    </source>
</evidence>
<proteinExistence type="predicted"/>
<reference evidence="1 6" key="2">
    <citation type="submission" date="2016-04" db="EMBL/GenBank/DDBJ databases">
        <title>Complete genome sequence of Thermococcus thioreducens type strain OGL-20P.</title>
        <authorList>
            <person name="Oger P.M."/>
        </authorList>
    </citation>
    <scope>NUCLEOTIDE SEQUENCE [LARGE SCALE GENOMIC DNA]</scope>
    <source>
        <strain evidence="1 6">OGL-20P</strain>
    </source>
</reference>
<evidence type="ECO:0000313" key="6">
    <source>
        <dbReference type="Proteomes" id="UP000250136"/>
    </source>
</evidence>
<evidence type="ECO:0000313" key="5">
    <source>
        <dbReference type="Proteomes" id="UP000182125"/>
    </source>
</evidence>
<dbReference type="EMBL" id="FOIW01000001">
    <property type="protein sequence ID" value="SEV83880.1"/>
    <property type="molecule type" value="Genomic_DNA"/>
</dbReference>
<organism evidence="2 4">
    <name type="scientific">Thermococcus thioreducens</name>
    <dbReference type="NCBI Taxonomy" id="277988"/>
    <lineage>
        <taxon>Archaea</taxon>
        <taxon>Methanobacteriati</taxon>
        <taxon>Methanobacteriota</taxon>
        <taxon>Thermococci</taxon>
        <taxon>Thermococcales</taxon>
        <taxon>Thermococcaceae</taxon>
        <taxon>Thermococcus</taxon>
    </lineage>
</organism>
<evidence type="ECO:0000313" key="2">
    <source>
        <dbReference type="EMBL" id="KQH82347.1"/>
    </source>
</evidence>
<reference evidence="3 5" key="3">
    <citation type="submission" date="2016-10" db="EMBL/GenBank/DDBJ databases">
        <authorList>
            <person name="de Groot N.N."/>
        </authorList>
    </citation>
    <scope>NUCLEOTIDE SEQUENCE [LARGE SCALE GENOMIC DNA]</scope>
    <source>
        <strain evidence="3 5">OGL-20</strain>
    </source>
</reference>
<gene>
    <name evidence="1" type="ORF">A3L14_08285</name>
    <name evidence="2" type="ORF">AMR53_07045</name>
    <name evidence="3" type="ORF">SAMN05216170_0288</name>
</gene>
<dbReference type="RefSeq" id="WP_055429578.1">
    <property type="nucleotide sequence ID" value="NZ_CP015105.1"/>
</dbReference>
<dbReference type="EMBL" id="CP015105">
    <property type="protein sequence ID" value="ASJ12883.1"/>
    <property type="molecule type" value="Genomic_DNA"/>
</dbReference>
<reference evidence="2 4" key="1">
    <citation type="submission" date="2015-08" db="EMBL/GenBank/DDBJ databases">
        <title>Thermococcus thioreducens DSM 14981 genome sequencing.</title>
        <authorList>
            <person name="Hong S.-J."/>
            <person name="Kim M.-C."/>
            <person name="Shin J.-H."/>
        </authorList>
    </citation>
    <scope>NUCLEOTIDE SEQUENCE [LARGE SCALE GENOMIC DNA]</scope>
    <source>
        <strain evidence="2 4">DSM 14981</strain>
    </source>
</reference>
<dbReference type="PATRIC" id="fig|277988.4.peg.1486"/>
<dbReference type="GeneID" id="33334415"/>
<keyword evidence="6" id="KW-1185">Reference proteome</keyword>
<protein>
    <submittedName>
        <fullName evidence="2">Uncharacterized protein</fullName>
    </submittedName>
</protein>